<dbReference type="InterPro" id="IPR027417">
    <property type="entry name" value="P-loop_NTPase"/>
</dbReference>
<evidence type="ECO:0000256" key="12">
    <source>
        <dbReference type="ARBA" id="ARBA00023049"/>
    </source>
</evidence>
<dbReference type="FunFam" id="1.10.8.60:FF:000001">
    <property type="entry name" value="ATP-dependent zinc metalloprotease FtsH"/>
    <property type="match status" value="1"/>
</dbReference>
<name>A0A382GGH3_9ZZZZ</name>
<dbReference type="Pfam" id="PF00004">
    <property type="entry name" value="AAA"/>
    <property type="match status" value="1"/>
</dbReference>
<dbReference type="GO" id="GO:0016887">
    <property type="term" value="F:ATP hydrolysis activity"/>
    <property type="evidence" value="ECO:0007669"/>
    <property type="project" value="InterPro"/>
</dbReference>
<dbReference type="SMART" id="SM00382">
    <property type="entry name" value="AAA"/>
    <property type="match status" value="1"/>
</dbReference>
<comment type="subcellular location">
    <subcellularLocation>
        <location evidence="2">Membrane</location>
    </subcellularLocation>
</comment>
<dbReference type="GO" id="GO:0030163">
    <property type="term" value="P:protein catabolic process"/>
    <property type="evidence" value="ECO:0007669"/>
    <property type="project" value="TreeGrafter"/>
</dbReference>
<dbReference type="Pfam" id="PF01434">
    <property type="entry name" value="Peptidase_M41"/>
    <property type="match status" value="1"/>
</dbReference>
<dbReference type="InterPro" id="IPR003593">
    <property type="entry name" value="AAA+_ATPase"/>
</dbReference>
<evidence type="ECO:0000256" key="6">
    <source>
        <dbReference type="ARBA" id="ARBA00022723"/>
    </source>
</evidence>
<gene>
    <name evidence="15" type="ORF">METZ01_LOCUS226873</name>
</gene>
<evidence type="ECO:0000256" key="5">
    <source>
        <dbReference type="ARBA" id="ARBA00022692"/>
    </source>
</evidence>
<protein>
    <recommendedName>
        <fullName evidence="14">AAA+ ATPase domain-containing protein</fullName>
    </recommendedName>
</protein>
<dbReference type="GO" id="GO:0004176">
    <property type="term" value="F:ATP-dependent peptidase activity"/>
    <property type="evidence" value="ECO:0007669"/>
    <property type="project" value="InterPro"/>
</dbReference>
<dbReference type="Gene3D" id="1.20.58.760">
    <property type="entry name" value="Peptidase M41"/>
    <property type="match status" value="1"/>
</dbReference>
<dbReference type="GO" id="GO:0005524">
    <property type="term" value="F:ATP binding"/>
    <property type="evidence" value="ECO:0007669"/>
    <property type="project" value="UniProtKB-KW"/>
</dbReference>
<keyword evidence="10" id="KW-0067">ATP-binding</keyword>
<dbReference type="PROSITE" id="PS00674">
    <property type="entry name" value="AAA"/>
    <property type="match status" value="1"/>
</dbReference>
<keyword evidence="9" id="KW-0862">Zinc</keyword>
<dbReference type="Gene3D" id="1.10.8.60">
    <property type="match status" value="1"/>
</dbReference>
<evidence type="ECO:0000256" key="3">
    <source>
        <dbReference type="ARBA" id="ARBA00010044"/>
    </source>
</evidence>
<feature type="domain" description="AAA+ ATPase" evidence="14">
    <location>
        <begin position="72"/>
        <end position="211"/>
    </location>
</feature>
<dbReference type="InterPro" id="IPR005936">
    <property type="entry name" value="FtsH"/>
</dbReference>
<dbReference type="InterPro" id="IPR003959">
    <property type="entry name" value="ATPase_AAA_core"/>
</dbReference>
<keyword evidence="4" id="KW-0645">Protease</keyword>
<dbReference type="Pfam" id="PF17862">
    <property type="entry name" value="AAA_lid_3"/>
    <property type="match status" value="1"/>
</dbReference>
<evidence type="ECO:0000256" key="7">
    <source>
        <dbReference type="ARBA" id="ARBA00022741"/>
    </source>
</evidence>
<evidence type="ECO:0000259" key="14">
    <source>
        <dbReference type="SMART" id="SM00382"/>
    </source>
</evidence>
<keyword evidence="5" id="KW-0812">Transmembrane</keyword>
<evidence type="ECO:0000256" key="1">
    <source>
        <dbReference type="ARBA" id="ARBA00001947"/>
    </source>
</evidence>
<dbReference type="GO" id="GO:0046872">
    <property type="term" value="F:metal ion binding"/>
    <property type="evidence" value="ECO:0007669"/>
    <property type="project" value="UniProtKB-KW"/>
</dbReference>
<sequence length="496" mass="55534">MAWYFFFRQIRSSGGPGNVLSFGKSRARFISAEKVKTTFSDVAGIEEAKEEVQEIIEFLKDPAKFSRLGGRIPRGVLLVGLPGTGKTLLAKAISGEAGVPFLSISGSDFVEMFVGVGASRVRDLFKQAKENSPCIIFLDEIDAVGRRRGTGVGGGHDEREQTLNQILVEMDGFDTDEGVIVVAGTNRKDVLDPALLRPGRFDREIMIDLPDVVGREEILRVHVKKVKLDRDVDLKKVARATPGFSGADLANLINEAAIRATMKKREGISQEDLEESRDKVLWGRQKKSRVMDEKDRRITAYHEAGHTIIGALLLSDVEPIHKVTIIPRGMALGATFSLPDRDRYLTQKTHCMNRLSMMFGGRIAEEIFFKDVSAGAKDDIQKATQLARMMVCEWGMSDKMGPISYMDNEETMFLGREIQKTRNLSEATQWDIDQEIRKIVDEAYVHARTLISENRAKLETISELLIKYETLTGEDVNRILRGEDIVPEKEGERARE</sequence>
<comment type="similarity">
    <text evidence="3">In the C-terminal section; belongs to the peptidase M41 family.</text>
</comment>
<dbReference type="PANTHER" id="PTHR23076:SF97">
    <property type="entry name" value="ATP-DEPENDENT ZINC METALLOPROTEASE YME1L1"/>
    <property type="match status" value="1"/>
</dbReference>
<dbReference type="CDD" id="cd19501">
    <property type="entry name" value="RecA-like_FtsH"/>
    <property type="match status" value="1"/>
</dbReference>
<keyword evidence="11" id="KW-1133">Transmembrane helix</keyword>
<evidence type="ECO:0000256" key="10">
    <source>
        <dbReference type="ARBA" id="ARBA00022840"/>
    </source>
</evidence>
<keyword evidence="8" id="KW-0378">Hydrolase</keyword>
<dbReference type="GO" id="GO:0005886">
    <property type="term" value="C:plasma membrane"/>
    <property type="evidence" value="ECO:0007669"/>
    <property type="project" value="TreeGrafter"/>
</dbReference>
<keyword evidence="13" id="KW-0472">Membrane</keyword>
<feature type="non-terminal residue" evidence="15">
    <location>
        <position position="496"/>
    </location>
</feature>
<dbReference type="HAMAP" id="MF_01458">
    <property type="entry name" value="FtsH"/>
    <property type="match status" value="1"/>
</dbReference>
<organism evidence="15">
    <name type="scientific">marine metagenome</name>
    <dbReference type="NCBI Taxonomy" id="408172"/>
    <lineage>
        <taxon>unclassified sequences</taxon>
        <taxon>metagenomes</taxon>
        <taxon>ecological metagenomes</taxon>
    </lineage>
</organism>
<dbReference type="GO" id="GO:0006508">
    <property type="term" value="P:proteolysis"/>
    <property type="evidence" value="ECO:0007669"/>
    <property type="project" value="UniProtKB-KW"/>
</dbReference>
<evidence type="ECO:0000256" key="2">
    <source>
        <dbReference type="ARBA" id="ARBA00004370"/>
    </source>
</evidence>
<proteinExistence type="inferred from homology"/>
<comment type="cofactor">
    <cofactor evidence="1">
        <name>Zn(2+)</name>
        <dbReference type="ChEBI" id="CHEBI:29105"/>
    </cofactor>
</comment>
<reference evidence="15" key="1">
    <citation type="submission" date="2018-05" db="EMBL/GenBank/DDBJ databases">
        <authorList>
            <person name="Lanie J.A."/>
            <person name="Ng W.-L."/>
            <person name="Kazmierczak K.M."/>
            <person name="Andrzejewski T.M."/>
            <person name="Davidsen T.M."/>
            <person name="Wayne K.J."/>
            <person name="Tettelin H."/>
            <person name="Glass J.I."/>
            <person name="Rusch D."/>
            <person name="Podicherti R."/>
            <person name="Tsui H.-C.T."/>
            <person name="Winkler M.E."/>
        </authorList>
    </citation>
    <scope>NUCLEOTIDE SEQUENCE</scope>
</reference>
<evidence type="ECO:0000256" key="13">
    <source>
        <dbReference type="ARBA" id="ARBA00023136"/>
    </source>
</evidence>
<dbReference type="InterPro" id="IPR000642">
    <property type="entry name" value="Peptidase_M41"/>
</dbReference>
<dbReference type="NCBIfam" id="TIGR01241">
    <property type="entry name" value="FtsH_fam"/>
    <property type="match status" value="1"/>
</dbReference>
<evidence type="ECO:0000313" key="15">
    <source>
        <dbReference type="EMBL" id="SVB74019.1"/>
    </source>
</evidence>
<evidence type="ECO:0000256" key="4">
    <source>
        <dbReference type="ARBA" id="ARBA00022670"/>
    </source>
</evidence>
<accession>A0A382GGH3</accession>
<keyword evidence="6" id="KW-0479">Metal-binding</keyword>
<dbReference type="SUPFAM" id="SSF140990">
    <property type="entry name" value="FtsH protease domain-like"/>
    <property type="match status" value="1"/>
</dbReference>
<keyword evidence="12" id="KW-0482">Metalloprotease</keyword>
<dbReference type="InterPro" id="IPR041569">
    <property type="entry name" value="AAA_lid_3"/>
</dbReference>
<evidence type="ECO:0000256" key="8">
    <source>
        <dbReference type="ARBA" id="ARBA00022801"/>
    </source>
</evidence>
<keyword evidence="7" id="KW-0547">Nucleotide-binding</keyword>
<dbReference type="SUPFAM" id="SSF52540">
    <property type="entry name" value="P-loop containing nucleoside triphosphate hydrolases"/>
    <property type="match status" value="1"/>
</dbReference>
<evidence type="ECO:0000256" key="11">
    <source>
        <dbReference type="ARBA" id="ARBA00022989"/>
    </source>
</evidence>
<dbReference type="FunFam" id="1.20.58.760:FF:000001">
    <property type="entry name" value="ATP-dependent zinc metalloprotease FtsH"/>
    <property type="match status" value="1"/>
</dbReference>
<dbReference type="AlphaFoldDB" id="A0A382GGH3"/>
<dbReference type="GO" id="GO:0004222">
    <property type="term" value="F:metalloendopeptidase activity"/>
    <property type="evidence" value="ECO:0007669"/>
    <property type="project" value="InterPro"/>
</dbReference>
<dbReference type="PANTHER" id="PTHR23076">
    <property type="entry name" value="METALLOPROTEASE M41 FTSH"/>
    <property type="match status" value="1"/>
</dbReference>
<dbReference type="Gene3D" id="3.40.50.300">
    <property type="entry name" value="P-loop containing nucleotide triphosphate hydrolases"/>
    <property type="match status" value="1"/>
</dbReference>
<evidence type="ECO:0000256" key="9">
    <source>
        <dbReference type="ARBA" id="ARBA00022833"/>
    </source>
</evidence>
<dbReference type="InterPro" id="IPR003960">
    <property type="entry name" value="ATPase_AAA_CS"/>
</dbReference>
<dbReference type="FunFam" id="3.40.50.300:FF:000001">
    <property type="entry name" value="ATP-dependent zinc metalloprotease FtsH"/>
    <property type="match status" value="1"/>
</dbReference>
<dbReference type="InterPro" id="IPR037219">
    <property type="entry name" value="Peptidase_M41-like"/>
</dbReference>
<dbReference type="EMBL" id="UINC01055302">
    <property type="protein sequence ID" value="SVB74019.1"/>
    <property type="molecule type" value="Genomic_DNA"/>
</dbReference>